<evidence type="ECO:0000313" key="4">
    <source>
        <dbReference type="Proteomes" id="UP001235939"/>
    </source>
</evidence>
<feature type="region of interest" description="Disordered" evidence="1">
    <location>
        <begin position="1"/>
        <end position="24"/>
    </location>
</feature>
<dbReference type="InterPro" id="IPR045112">
    <property type="entry name" value="PPAN-like"/>
</dbReference>
<feature type="compositionally biased region" description="Basic residues" evidence="1">
    <location>
        <begin position="1"/>
        <end position="15"/>
    </location>
</feature>
<feature type="region of interest" description="Disordered" evidence="1">
    <location>
        <begin position="314"/>
        <end position="400"/>
    </location>
</feature>
<feature type="domain" description="Brix" evidence="2">
    <location>
        <begin position="30"/>
        <end position="291"/>
    </location>
</feature>
<dbReference type="PANTHER" id="PTHR12661">
    <property type="entry name" value="PETER PAN-RELATED"/>
    <property type="match status" value="1"/>
</dbReference>
<reference evidence="3 4" key="1">
    <citation type="submission" date="2022-01" db="EMBL/GenBank/DDBJ databases">
        <title>A chromosomal length assembly of Cordylochernes scorpioides.</title>
        <authorList>
            <person name="Zeh D."/>
            <person name="Zeh J."/>
        </authorList>
    </citation>
    <scope>NUCLEOTIDE SEQUENCE [LARGE SCALE GENOMIC DNA]</scope>
    <source>
        <strain evidence="3">IN4F17</strain>
        <tissue evidence="3">Whole Body</tissue>
    </source>
</reference>
<sequence length="400" mass="46309">MGRKHSKGKAAKNARKNQMSHEEELAKMPHSIVIPWGKKVGKGAQRLLQDFRKVMEPFTASNIKVVRRRNRIWDFVTNAGVLNVTNIILFTQTSKGIYFRVARTPQGPTLTFKILNYALNSDIVSAQRRPVAFPTMHLNSPLAVFSNFKKETPKEQVVDNMFHNLFPDVDGRNLNSIRRMVFLNYNEEDDTFSFSHYTTKIIPTSISKPFKKIIKKKVPDLSRFKDMEDYIENAGLLSESEIEEGQNSKFELPQPINSRGVLEGEEVSAKLAELGPRMILQLIKVESGCFKGEVLYHRYIQKTKKEIEKLRSVKRTPKLTPGKYRKQKEDKEVKKIEQEKKKEDVAPPRAVKRKHSYNDENEPPAKICKNALPLKRFKRFKLSKQNKKNKNLRTNKQLNT</sequence>
<protein>
    <submittedName>
        <fullName evidence="3">PPAN</fullName>
    </submittedName>
</protein>
<keyword evidence="4" id="KW-1185">Reference proteome</keyword>
<feature type="compositionally biased region" description="Basic residues" evidence="1">
    <location>
        <begin position="375"/>
        <end position="393"/>
    </location>
</feature>
<proteinExistence type="predicted"/>
<evidence type="ECO:0000256" key="1">
    <source>
        <dbReference type="SAM" id="MobiDB-lite"/>
    </source>
</evidence>
<name>A0ABY6KUU5_9ARAC</name>
<dbReference type="SMART" id="SM00879">
    <property type="entry name" value="Brix"/>
    <property type="match status" value="1"/>
</dbReference>
<organism evidence="3 4">
    <name type="scientific">Cordylochernes scorpioides</name>
    <dbReference type="NCBI Taxonomy" id="51811"/>
    <lineage>
        <taxon>Eukaryota</taxon>
        <taxon>Metazoa</taxon>
        <taxon>Ecdysozoa</taxon>
        <taxon>Arthropoda</taxon>
        <taxon>Chelicerata</taxon>
        <taxon>Arachnida</taxon>
        <taxon>Pseudoscorpiones</taxon>
        <taxon>Cheliferoidea</taxon>
        <taxon>Chernetidae</taxon>
        <taxon>Cordylochernes</taxon>
    </lineage>
</organism>
<dbReference type="Pfam" id="PF04427">
    <property type="entry name" value="Brix"/>
    <property type="match status" value="1"/>
</dbReference>
<evidence type="ECO:0000313" key="3">
    <source>
        <dbReference type="EMBL" id="UYV72633.1"/>
    </source>
</evidence>
<dbReference type="Proteomes" id="UP001235939">
    <property type="component" value="Chromosome 10"/>
</dbReference>
<accession>A0ABY6KUU5</accession>
<dbReference type="PANTHER" id="PTHR12661:SF5">
    <property type="entry name" value="SUPPRESSOR OF SWI4 1 HOMOLOG"/>
    <property type="match status" value="1"/>
</dbReference>
<gene>
    <name evidence="3" type="ORF">LAZ67_10000113</name>
</gene>
<feature type="compositionally biased region" description="Basic and acidic residues" evidence="1">
    <location>
        <begin position="327"/>
        <end position="346"/>
    </location>
</feature>
<dbReference type="InterPro" id="IPR007109">
    <property type="entry name" value="Brix"/>
</dbReference>
<evidence type="ECO:0000259" key="2">
    <source>
        <dbReference type="PROSITE" id="PS50833"/>
    </source>
</evidence>
<dbReference type="PROSITE" id="PS50833">
    <property type="entry name" value="BRIX"/>
    <property type="match status" value="1"/>
</dbReference>
<dbReference type="EMBL" id="CP092872">
    <property type="protein sequence ID" value="UYV72633.1"/>
    <property type="molecule type" value="Genomic_DNA"/>
</dbReference>